<dbReference type="PATRIC" id="fig|935700.4.peg.1155"/>
<feature type="binding site" evidence="17">
    <location>
        <begin position="450"/>
        <end position="454"/>
    </location>
    <ligand>
        <name>AMP</name>
        <dbReference type="ChEBI" id="CHEBI:456215"/>
    </ligand>
</feature>
<feature type="domain" description="YjeF N-terminal" evidence="22">
    <location>
        <begin position="11"/>
        <end position="236"/>
    </location>
</feature>
<dbReference type="EC" id="4.2.1.136" evidence="19"/>
<evidence type="ECO:0000256" key="2">
    <source>
        <dbReference type="ARBA" id="ARBA00000909"/>
    </source>
</evidence>
<dbReference type="EC" id="5.1.99.6" evidence="19"/>
<feature type="binding site" evidence="18">
    <location>
        <begin position="63"/>
        <end position="67"/>
    </location>
    <ligand>
        <name>(6S)-NADPHX</name>
        <dbReference type="ChEBI" id="CHEBI:64076"/>
    </ligand>
</feature>
<dbReference type="GO" id="GO:0110051">
    <property type="term" value="P:metabolite repair"/>
    <property type="evidence" value="ECO:0007669"/>
    <property type="project" value="TreeGrafter"/>
</dbReference>
<dbReference type="SUPFAM" id="SSF64153">
    <property type="entry name" value="YjeF N-terminal domain-like"/>
    <property type="match status" value="1"/>
</dbReference>
<proteinExistence type="inferred from homology"/>
<dbReference type="PROSITE" id="PS51383">
    <property type="entry name" value="YJEF_C_3"/>
    <property type="match status" value="1"/>
</dbReference>
<dbReference type="PIRSF" id="PIRSF017184">
    <property type="entry name" value="Nnr"/>
    <property type="match status" value="1"/>
</dbReference>
<dbReference type="Gene3D" id="3.40.50.10260">
    <property type="entry name" value="YjeF N-terminal domain"/>
    <property type="match status" value="1"/>
</dbReference>
<evidence type="ECO:0000256" key="15">
    <source>
        <dbReference type="ARBA" id="ARBA00048238"/>
    </source>
</evidence>
<comment type="function">
    <text evidence="17">Catalyzes the dehydration of the S-form of NAD(P)HX at the expense of ADP, which is converted to AMP. Together with NAD(P)HX epimerase, which catalyzes the epimerization of the S- and R-forms, the enzyme allows the repair of both epimers of NAD(P)HX, a damaged form of NAD(P)H that is a result of enzymatic or heat-dependent hydration.</text>
</comment>
<dbReference type="Pfam" id="PF01256">
    <property type="entry name" value="Carb_kinase"/>
    <property type="match status" value="1"/>
</dbReference>
<dbReference type="PROSITE" id="PS51385">
    <property type="entry name" value="YJEF_N"/>
    <property type="match status" value="1"/>
</dbReference>
<feature type="binding site" evidence="18">
    <location>
        <position position="127"/>
    </location>
    <ligand>
        <name>K(+)</name>
        <dbReference type="ChEBI" id="CHEBI:29103"/>
    </ligand>
</feature>
<evidence type="ECO:0000256" key="8">
    <source>
        <dbReference type="ARBA" id="ARBA00022857"/>
    </source>
</evidence>
<evidence type="ECO:0000256" key="7">
    <source>
        <dbReference type="ARBA" id="ARBA00022840"/>
    </source>
</evidence>
<comment type="cofactor">
    <cofactor evidence="18 19">
        <name>K(+)</name>
        <dbReference type="ChEBI" id="CHEBI:29103"/>
    </cofactor>
    <text evidence="18 19">Binds 1 potassium ion per subunit.</text>
</comment>
<accession>A0A0D1CQU4</accession>
<dbReference type="STRING" id="935700.jaqu_11100"/>
<dbReference type="Pfam" id="PF03853">
    <property type="entry name" value="YjeF_N"/>
    <property type="match status" value="1"/>
</dbReference>
<comment type="catalytic activity">
    <reaction evidence="15 17 19">
        <text>(6S)-NADHX + ADP = AMP + phosphate + NADH + H(+)</text>
        <dbReference type="Rhea" id="RHEA:32223"/>
        <dbReference type="ChEBI" id="CHEBI:15378"/>
        <dbReference type="ChEBI" id="CHEBI:43474"/>
        <dbReference type="ChEBI" id="CHEBI:57945"/>
        <dbReference type="ChEBI" id="CHEBI:64074"/>
        <dbReference type="ChEBI" id="CHEBI:456215"/>
        <dbReference type="ChEBI" id="CHEBI:456216"/>
        <dbReference type="EC" id="4.2.1.136"/>
    </reaction>
</comment>
<comment type="similarity">
    <text evidence="3 19">In the N-terminal section; belongs to the NnrE/AIBP family.</text>
</comment>
<feature type="binding site" evidence="18">
    <location>
        <position position="175"/>
    </location>
    <ligand>
        <name>K(+)</name>
        <dbReference type="ChEBI" id="CHEBI:29103"/>
    </ligand>
</feature>
<evidence type="ECO:0000256" key="13">
    <source>
        <dbReference type="ARBA" id="ARBA00023268"/>
    </source>
</evidence>
<dbReference type="SUPFAM" id="SSF53613">
    <property type="entry name" value="Ribokinase-like"/>
    <property type="match status" value="1"/>
</dbReference>
<dbReference type="EMBL" id="JYFE01000021">
    <property type="protein sequence ID" value="KIT17147.1"/>
    <property type="molecule type" value="Genomic_DNA"/>
</dbReference>
<feature type="binding site" evidence="18">
    <location>
        <begin position="131"/>
        <end position="137"/>
    </location>
    <ligand>
        <name>(6S)-NADPHX</name>
        <dbReference type="ChEBI" id="CHEBI:64076"/>
    </ligand>
</feature>
<comment type="catalytic activity">
    <reaction evidence="16 17 19">
        <text>(6S)-NADPHX + ADP = AMP + phosphate + NADPH + H(+)</text>
        <dbReference type="Rhea" id="RHEA:32235"/>
        <dbReference type="ChEBI" id="CHEBI:15378"/>
        <dbReference type="ChEBI" id="CHEBI:43474"/>
        <dbReference type="ChEBI" id="CHEBI:57783"/>
        <dbReference type="ChEBI" id="CHEBI:64076"/>
        <dbReference type="ChEBI" id="CHEBI:456215"/>
        <dbReference type="ChEBI" id="CHEBI:456216"/>
        <dbReference type="EC" id="4.2.1.136"/>
    </reaction>
</comment>
<reference evidence="23 24" key="1">
    <citation type="submission" date="2015-02" db="EMBL/GenBank/DDBJ databases">
        <title>Genome Sequence of Jannaschia aquimarina DSM28248, a member of the Roseobacter clade.</title>
        <authorList>
            <person name="Voget S."/>
            <person name="Daniel R."/>
        </authorList>
    </citation>
    <scope>NUCLEOTIDE SEQUENCE [LARGE SCALE GENOMIC DNA]</scope>
    <source>
        <strain evidence="23 24">GSW-M26</strain>
    </source>
</reference>
<feature type="domain" description="YjeF C-terminal" evidence="21">
    <location>
        <begin position="257"/>
        <end position="538"/>
    </location>
</feature>
<dbReference type="GO" id="GO:0046872">
    <property type="term" value="F:metal ion binding"/>
    <property type="evidence" value="ECO:0007669"/>
    <property type="project" value="UniProtKB-UniRule"/>
</dbReference>
<dbReference type="Gene3D" id="3.40.1190.20">
    <property type="match status" value="1"/>
</dbReference>
<dbReference type="InterPro" id="IPR029056">
    <property type="entry name" value="Ribokinase-like"/>
</dbReference>
<comment type="caution">
    <text evidence="18">Lacks conserved residue(s) required for the propagation of feature annotation.</text>
</comment>
<dbReference type="InterPro" id="IPR036652">
    <property type="entry name" value="YjeF_N_dom_sf"/>
</dbReference>
<evidence type="ECO:0000313" key="24">
    <source>
        <dbReference type="Proteomes" id="UP000032232"/>
    </source>
</evidence>
<feature type="compositionally biased region" description="Basic and acidic residues" evidence="20">
    <location>
        <begin position="235"/>
        <end position="250"/>
    </location>
</feature>
<dbReference type="PROSITE" id="PS01050">
    <property type="entry name" value="YJEF_C_2"/>
    <property type="match status" value="1"/>
</dbReference>
<comment type="similarity">
    <text evidence="17">Belongs to the NnrD/CARKD family.</text>
</comment>
<dbReference type="CDD" id="cd01171">
    <property type="entry name" value="YXKO-related"/>
    <property type="match status" value="1"/>
</dbReference>
<comment type="catalytic activity">
    <reaction evidence="2 18 19">
        <text>(6R)-NADPHX = (6S)-NADPHX</text>
        <dbReference type="Rhea" id="RHEA:32227"/>
        <dbReference type="ChEBI" id="CHEBI:64076"/>
        <dbReference type="ChEBI" id="CHEBI:64077"/>
        <dbReference type="EC" id="5.1.99.6"/>
    </reaction>
</comment>
<dbReference type="NCBIfam" id="TIGR00197">
    <property type="entry name" value="yjeF_nterm"/>
    <property type="match status" value="1"/>
</dbReference>
<dbReference type="RefSeq" id="WP_043917956.1">
    <property type="nucleotide sequence ID" value="NZ_FZPF01000010.1"/>
</dbReference>
<keyword evidence="6 17" id="KW-0547">Nucleotide-binding</keyword>
<keyword evidence="9 18" id="KW-0630">Potassium</keyword>
<feature type="binding site" evidence="17">
    <location>
        <position position="405"/>
    </location>
    <ligand>
        <name>(6S)-NADPHX</name>
        <dbReference type="ChEBI" id="CHEBI:64076"/>
    </ligand>
</feature>
<evidence type="ECO:0000256" key="10">
    <source>
        <dbReference type="ARBA" id="ARBA00023027"/>
    </source>
</evidence>
<evidence type="ECO:0000256" key="16">
    <source>
        <dbReference type="ARBA" id="ARBA00049209"/>
    </source>
</evidence>
<keyword evidence="24" id="KW-1185">Reference proteome</keyword>
<evidence type="ECO:0000256" key="17">
    <source>
        <dbReference type="HAMAP-Rule" id="MF_01965"/>
    </source>
</evidence>
<dbReference type="GO" id="GO:0005524">
    <property type="term" value="F:ATP binding"/>
    <property type="evidence" value="ECO:0007669"/>
    <property type="project" value="UniProtKB-UniRule"/>
</dbReference>
<evidence type="ECO:0000256" key="20">
    <source>
        <dbReference type="SAM" id="MobiDB-lite"/>
    </source>
</evidence>
<feature type="binding site" evidence="17">
    <location>
        <position position="483"/>
    </location>
    <ligand>
        <name>AMP</name>
        <dbReference type="ChEBI" id="CHEBI:456215"/>
    </ligand>
</feature>
<dbReference type="GO" id="GO:0046496">
    <property type="term" value="P:nicotinamide nucleotide metabolic process"/>
    <property type="evidence" value="ECO:0007669"/>
    <property type="project" value="UniProtKB-UniRule"/>
</dbReference>
<comment type="similarity">
    <text evidence="4 19">In the C-terminal section; belongs to the NnrD/CARKD family.</text>
</comment>
<dbReference type="AlphaFoldDB" id="A0A0D1CQU4"/>
<evidence type="ECO:0000256" key="14">
    <source>
        <dbReference type="ARBA" id="ARBA00025153"/>
    </source>
</evidence>
<evidence type="ECO:0000256" key="5">
    <source>
        <dbReference type="ARBA" id="ARBA00022723"/>
    </source>
</evidence>
<evidence type="ECO:0000313" key="23">
    <source>
        <dbReference type="EMBL" id="KIT17147.1"/>
    </source>
</evidence>
<evidence type="ECO:0000256" key="19">
    <source>
        <dbReference type="PIRNR" id="PIRNR017184"/>
    </source>
</evidence>
<dbReference type="PANTHER" id="PTHR12592">
    <property type="entry name" value="ATP-DEPENDENT (S)-NAD(P)H-HYDRATE DEHYDRATASE FAMILY MEMBER"/>
    <property type="match status" value="1"/>
</dbReference>
<evidence type="ECO:0000256" key="11">
    <source>
        <dbReference type="ARBA" id="ARBA00023235"/>
    </source>
</evidence>
<comment type="cofactor">
    <cofactor evidence="17">
        <name>Mg(2+)</name>
        <dbReference type="ChEBI" id="CHEBI:18420"/>
    </cofactor>
</comment>
<feature type="binding site" evidence="18">
    <location>
        <position position="64"/>
    </location>
    <ligand>
        <name>K(+)</name>
        <dbReference type="ChEBI" id="CHEBI:29103"/>
    </ligand>
</feature>
<evidence type="ECO:0000256" key="18">
    <source>
        <dbReference type="HAMAP-Rule" id="MF_01966"/>
    </source>
</evidence>
<keyword evidence="13" id="KW-0511">Multifunctional enzyme</keyword>
<evidence type="ECO:0000256" key="3">
    <source>
        <dbReference type="ARBA" id="ARBA00006001"/>
    </source>
</evidence>
<dbReference type="PANTHER" id="PTHR12592:SF0">
    <property type="entry name" value="ATP-DEPENDENT (S)-NAD(P)H-HYDRATE DEHYDRATASE"/>
    <property type="match status" value="1"/>
</dbReference>
<keyword evidence="8 17" id="KW-0521">NADP</keyword>
<dbReference type="NCBIfam" id="TIGR00196">
    <property type="entry name" value="yjeF_cterm"/>
    <property type="match status" value="1"/>
</dbReference>
<dbReference type="InterPro" id="IPR004443">
    <property type="entry name" value="YjeF_N_dom"/>
</dbReference>
<comment type="function">
    <text evidence="18">Catalyzes the epimerization of the S- and R-forms of NAD(P)HX, a damaged form of NAD(P)H that is a result of enzymatic or heat-dependent hydration. This is a prerequisite for the S-specific NAD(P)H-hydrate dehydratase to allow the repair of both epimers of NAD(P)HX.</text>
</comment>
<gene>
    <name evidence="23" type="primary">nnr</name>
    <name evidence="17" type="synonym">nnrD</name>
    <name evidence="18" type="synonym">nnrE</name>
    <name evidence="23" type="ORF">jaqu_11100</name>
</gene>
<feature type="binding site" evidence="17">
    <location>
        <position position="484"/>
    </location>
    <ligand>
        <name>(6S)-NADPHX</name>
        <dbReference type="ChEBI" id="CHEBI:64076"/>
    </ligand>
</feature>
<evidence type="ECO:0000256" key="4">
    <source>
        <dbReference type="ARBA" id="ARBA00009524"/>
    </source>
</evidence>
<evidence type="ECO:0000256" key="1">
    <source>
        <dbReference type="ARBA" id="ARBA00000013"/>
    </source>
</evidence>
<comment type="similarity">
    <text evidence="18">Belongs to the NnrE/AIBP family.</text>
</comment>
<keyword evidence="11 18" id="KW-0413">Isomerase</keyword>
<feature type="binding site" evidence="17">
    <location>
        <position position="355"/>
    </location>
    <ligand>
        <name>(6S)-NADPHX</name>
        <dbReference type="ChEBI" id="CHEBI:64076"/>
    </ligand>
</feature>
<organism evidence="23 24">
    <name type="scientific">Jannaschia aquimarina</name>
    <dbReference type="NCBI Taxonomy" id="935700"/>
    <lineage>
        <taxon>Bacteria</taxon>
        <taxon>Pseudomonadati</taxon>
        <taxon>Pseudomonadota</taxon>
        <taxon>Alphaproteobacteria</taxon>
        <taxon>Rhodobacterales</taxon>
        <taxon>Roseobacteraceae</taxon>
        <taxon>Jannaschia</taxon>
    </lineage>
</organism>
<keyword evidence="12 17" id="KW-0456">Lyase</keyword>
<dbReference type="HAMAP" id="MF_01965">
    <property type="entry name" value="NADHX_dehydratase"/>
    <property type="match status" value="1"/>
</dbReference>
<keyword evidence="5 18" id="KW-0479">Metal-binding</keyword>
<evidence type="ECO:0000259" key="22">
    <source>
        <dbReference type="PROSITE" id="PS51385"/>
    </source>
</evidence>
<evidence type="ECO:0000256" key="6">
    <source>
        <dbReference type="ARBA" id="ARBA00022741"/>
    </source>
</evidence>
<dbReference type="Proteomes" id="UP000032232">
    <property type="component" value="Unassembled WGS sequence"/>
</dbReference>
<evidence type="ECO:0000259" key="21">
    <source>
        <dbReference type="PROSITE" id="PS51383"/>
    </source>
</evidence>
<dbReference type="InterPro" id="IPR000631">
    <property type="entry name" value="CARKD"/>
</dbReference>
<keyword evidence="10 17" id="KW-0520">NAD</keyword>
<comment type="catalytic activity">
    <reaction evidence="1 18 19">
        <text>(6R)-NADHX = (6S)-NADHX</text>
        <dbReference type="Rhea" id="RHEA:32215"/>
        <dbReference type="ChEBI" id="CHEBI:64074"/>
        <dbReference type="ChEBI" id="CHEBI:64075"/>
        <dbReference type="EC" id="5.1.99.6"/>
    </reaction>
</comment>
<feature type="binding site" evidence="17">
    <location>
        <position position="292"/>
    </location>
    <ligand>
        <name>(6S)-NADPHX</name>
        <dbReference type="ChEBI" id="CHEBI:64076"/>
    </ligand>
</feature>
<evidence type="ECO:0000256" key="9">
    <source>
        <dbReference type="ARBA" id="ARBA00022958"/>
    </source>
</evidence>
<keyword evidence="7 17" id="KW-0067">ATP-binding</keyword>
<evidence type="ECO:0000256" key="12">
    <source>
        <dbReference type="ARBA" id="ARBA00023239"/>
    </source>
</evidence>
<feature type="binding site" evidence="18">
    <location>
        <position position="172"/>
    </location>
    <ligand>
        <name>(6S)-NADPHX</name>
        <dbReference type="ChEBI" id="CHEBI:64076"/>
    </ligand>
</feature>
<dbReference type="InterPro" id="IPR017953">
    <property type="entry name" value="Carbohydrate_kinase_pred_CS"/>
</dbReference>
<protein>
    <recommendedName>
        <fullName evidence="19">Bifunctional NAD(P)H-hydrate repair enzyme</fullName>
    </recommendedName>
    <alternativeName>
        <fullName evidence="19">Nicotinamide nucleotide repair protein</fullName>
    </alternativeName>
    <domain>
        <recommendedName>
            <fullName evidence="19">ADP-dependent (S)-NAD(P)H-hydrate dehydratase</fullName>
            <ecNumber evidence="19">4.2.1.136</ecNumber>
        </recommendedName>
        <alternativeName>
            <fullName evidence="19">ADP-dependent NAD(P)HX dehydratase</fullName>
        </alternativeName>
    </domain>
    <domain>
        <recommendedName>
            <fullName evidence="19">NAD(P)H-hydrate epimerase</fullName>
            <ecNumber evidence="19">5.1.99.6</ecNumber>
        </recommendedName>
    </domain>
</protein>
<dbReference type="GO" id="GO:0052855">
    <property type="term" value="F:ADP-dependent NAD(P)H-hydrate dehydratase activity"/>
    <property type="evidence" value="ECO:0007669"/>
    <property type="project" value="UniProtKB-UniRule"/>
</dbReference>
<feature type="region of interest" description="Disordered" evidence="20">
    <location>
        <begin position="231"/>
        <end position="269"/>
    </location>
</feature>
<sequence length="545" mass="57430">MDEFLLTAEQMRAWETGVMATGVVTGLELMERAGRGAVEAILAEWSDFARAPGRATVLCGPGNNGGDGFVVARLLRDRGWRVDVFLYGDPDKLPPDARRNHDRWGGPIHNAARFREEESEGSDLAIDALFGTGLARAIDDPILWERLWSLEDATHATTRPGGPTVPRTVALDIPSGLDSDTGHVLGGQPDHGVRCPEVALTVTFGAPKPGHYLADGPRQCGKLVTVDIGLGSYDDPQRDEEQAARRDRLRGTCRRVGPPSPSLDKGWHGSESHKYDFGHALVLTGGMGRTGAARLAARAALRVGAGLVTLGAPGAAMMECAAQITALMLRRCEDAAELTELLRDDRISALCLGPGLGTDGRAADLVAEALASGRPAVLDADALTLIGGDTTLRGALHDRCVLTPHGGEFARLFPDIAERLAISARGGDPCSKVDATRDAARQTGCTILFKGPDTVIADPSGIAEINAAAYNRAAPWLATAGTGDVLAGLVAGLLVQRRDPMMAACSAAWLHVEAARAFGPGLIAEDLSETLPEVLAGLSRGQWNE</sequence>
<dbReference type="GO" id="GO:0052856">
    <property type="term" value="F:NAD(P)HX epimerase activity"/>
    <property type="evidence" value="ECO:0007669"/>
    <property type="project" value="UniProtKB-UniRule"/>
</dbReference>
<comment type="caution">
    <text evidence="23">The sequence shown here is derived from an EMBL/GenBank/DDBJ whole genome shotgun (WGS) entry which is preliminary data.</text>
</comment>
<comment type="function">
    <text evidence="14 19">Bifunctional enzyme that catalyzes the epimerization of the S- and R-forms of NAD(P)HX and the dehydration of the S-form of NAD(P)HX at the expense of ADP, which is converted to AMP. This allows the repair of both epimers of NAD(P)HX, a damaged form of NAD(P)H that is a result of enzymatic or heat-dependent hydration.</text>
</comment>
<name>A0A0D1CQU4_9RHOB</name>
<comment type="subunit">
    <text evidence="17">Homotetramer.</text>
</comment>
<dbReference type="OrthoDB" id="9806925at2"/>
<dbReference type="InterPro" id="IPR030677">
    <property type="entry name" value="Nnr"/>
</dbReference>
<dbReference type="HAMAP" id="MF_01966">
    <property type="entry name" value="NADHX_epimerase"/>
    <property type="match status" value="1"/>
</dbReference>